<dbReference type="eggNOG" id="ENOG502SHHF">
    <property type="taxonomic scope" value="Eukaryota"/>
</dbReference>
<dbReference type="PANTHER" id="PTHR33048:SF47">
    <property type="entry name" value="INTEGRAL MEMBRANE PROTEIN-RELATED"/>
    <property type="match status" value="1"/>
</dbReference>
<keyword evidence="3 7" id="KW-1133">Transmembrane helix</keyword>
<reference evidence="9" key="2">
    <citation type="submission" date="2010-05" db="EMBL/GenBank/DDBJ databases">
        <title>The Genome Sequence of Magnaporthe poae strain ATCC 64411.</title>
        <authorList>
            <consortium name="The Broad Institute Genome Sequencing Platform"/>
            <consortium name="Broad Institute Genome Sequencing Center for Infectious Disease"/>
            <person name="Ma L.-J."/>
            <person name="Dead R."/>
            <person name="Young S."/>
            <person name="Zeng Q."/>
            <person name="Koehrsen M."/>
            <person name="Alvarado L."/>
            <person name="Berlin A."/>
            <person name="Chapman S.B."/>
            <person name="Chen Z."/>
            <person name="Freedman E."/>
            <person name="Gellesch M."/>
            <person name="Goldberg J."/>
            <person name="Griggs A."/>
            <person name="Gujja S."/>
            <person name="Heilman E.R."/>
            <person name="Heiman D."/>
            <person name="Hepburn T."/>
            <person name="Howarth C."/>
            <person name="Jen D."/>
            <person name="Larson L."/>
            <person name="Mehta T."/>
            <person name="Neiman D."/>
            <person name="Pearson M."/>
            <person name="Roberts A."/>
            <person name="Saif S."/>
            <person name="Shea T."/>
            <person name="Shenoy N."/>
            <person name="Sisk P."/>
            <person name="Stolte C."/>
            <person name="Sykes S."/>
            <person name="Walk T."/>
            <person name="White J."/>
            <person name="Yandava C."/>
            <person name="Haas B."/>
            <person name="Nusbaum C."/>
            <person name="Birren B."/>
        </authorList>
    </citation>
    <scope>NUCLEOTIDE SEQUENCE</scope>
    <source>
        <strain evidence="9">ATCC 64411</strain>
    </source>
</reference>
<dbReference type="Pfam" id="PF20684">
    <property type="entry name" value="Fung_rhodopsin"/>
    <property type="match status" value="1"/>
</dbReference>
<reference evidence="11" key="1">
    <citation type="submission" date="2010-05" db="EMBL/GenBank/DDBJ databases">
        <title>The genome sequence of Magnaporthe poae strain ATCC 64411.</title>
        <authorList>
            <person name="Ma L.-J."/>
            <person name="Dead R."/>
            <person name="Young S."/>
            <person name="Zeng Q."/>
            <person name="Koehrsen M."/>
            <person name="Alvarado L."/>
            <person name="Berlin A."/>
            <person name="Chapman S.B."/>
            <person name="Chen Z."/>
            <person name="Freedman E."/>
            <person name="Gellesch M."/>
            <person name="Goldberg J."/>
            <person name="Griggs A."/>
            <person name="Gujja S."/>
            <person name="Heilman E.R."/>
            <person name="Heiman D."/>
            <person name="Hepburn T."/>
            <person name="Howarth C."/>
            <person name="Jen D."/>
            <person name="Larson L."/>
            <person name="Mehta T."/>
            <person name="Neiman D."/>
            <person name="Pearson M."/>
            <person name="Roberts A."/>
            <person name="Saif S."/>
            <person name="Shea T."/>
            <person name="Shenoy N."/>
            <person name="Sisk P."/>
            <person name="Stolte C."/>
            <person name="Sykes S."/>
            <person name="Walk T."/>
            <person name="White J."/>
            <person name="Yandava C."/>
            <person name="Haas B."/>
            <person name="Nusbaum C."/>
            <person name="Birren B."/>
        </authorList>
    </citation>
    <scope>NUCLEOTIDE SEQUENCE [LARGE SCALE GENOMIC DNA]</scope>
    <source>
        <strain evidence="11">ATCC 64411 / 73-15</strain>
    </source>
</reference>
<keyword evidence="11" id="KW-1185">Reference proteome</keyword>
<dbReference type="AlphaFoldDB" id="A0A0C4DNI1"/>
<dbReference type="EnsemblFungi" id="MAPG_01368T0">
    <property type="protein sequence ID" value="MAPG_01368T0"/>
    <property type="gene ID" value="MAPG_01368"/>
</dbReference>
<evidence type="ECO:0000256" key="1">
    <source>
        <dbReference type="ARBA" id="ARBA00004141"/>
    </source>
</evidence>
<sequence length="438" mass="47666">MATNTPFMRDPPPGEDRWAAGSLAATQQIAGAATLGLATLIYGLRMYSRLYLTRLKPRWDDYLAGTAMISSWGFYACTMGMIANGGCGRNMWQVTTSEYEELLKWTLPVNIFYMLTADLAKLSLLVLYLSLSPNRTYRTVVKILIIGFILYGVVYACISLFGCIPLRAHWDLVAMVTARCVDKFSFFLAASVANVCMDIAILVVRLHIVIPLQVSRRQKTSLIFLFATGGSVIVIASYCCYLTVKLFSSDNYTRGLSNELSWMYGELAGCIICASASSLKPFFTRFLPQLFDTAFSRSARSGDGSTGPEVSKSGGGGGVSAGCRVQKKTRGHMSQGAIELESGNDSDEALAQGRRDGRQDNEISLWRRGSGRANDGRDAGNLRAAETVISAESTTAPLSLGRSSQHGPGWAAEDMSRINVTRKVTLTYENSASGKHNV</sequence>
<dbReference type="Proteomes" id="UP000011715">
    <property type="component" value="Unassembled WGS sequence"/>
</dbReference>
<dbReference type="OrthoDB" id="444631at2759"/>
<organism evidence="10 11">
    <name type="scientific">Magnaporthiopsis poae (strain ATCC 64411 / 73-15)</name>
    <name type="common">Kentucky bluegrass fungus</name>
    <name type="synonym">Magnaporthe poae</name>
    <dbReference type="NCBI Taxonomy" id="644358"/>
    <lineage>
        <taxon>Eukaryota</taxon>
        <taxon>Fungi</taxon>
        <taxon>Dikarya</taxon>
        <taxon>Ascomycota</taxon>
        <taxon>Pezizomycotina</taxon>
        <taxon>Sordariomycetes</taxon>
        <taxon>Sordariomycetidae</taxon>
        <taxon>Magnaporthales</taxon>
        <taxon>Magnaporthaceae</taxon>
        <taxon>Magnaporthiopsis</taxon>
    </lineage>
</organism>
<comment type="similarity">
    <text evidence="5">Belongs to the SAT4 family.</text>
</comment>
<evidence type="ECO:0000256" key="5">
    <source>
        <dbReference type="ARBA" id="ARBA00038359"/>
    </source>
</evidence>
<evidence type="ECO:0000259" key="8">
    <source>
        <dbReference type="Pfam" id="PF20684"/>
    </source>
</evidence>
<accession>A0A0C4DNI1</accession>
<evidence type="ECO:0000256" key="6">
    <source>
        <dbReference type="SAM" id="MobiDB-lite"/>
    </source>
</evidence>
<dbReference type="InterPro" id="IPR049326">
    <property type="entry name" value="Rhodopsin_dom_fungi"/>
</dbReference>
<evidence type="ECO:0000256" key="7">
    <source>
        <dbReference type="SAM" id="Phobius"/>
    </source>
</evidence>
<feature type="transmembrane region" description="Helical" evidence="7">
    <location>
        <begin position="20"/>
        <end position="42"/>
    </location>
</feature>
<feature type="region of interest" description="Disordered" evidence="6">
    <location>
        <begin position="298"/>
        <end position="379"/>
    </location>
</feature>
<feature type="transmembrane region" description="Helical" evidence="7">
    <location>
        <begin position="111"/>
        <end position="131"/>
    </location>
</feature>
<dbReference type="GO" id="GO:0016020">
    <property type="term" value="C:membrane"/>
    <property type="evidence" value="ECO:0007669"/>
    <property type="project" value="UniProtKB-SubCell"/>
</dbReference>
<evidence type="ECO:0000313" key="11">
    <source>
        <dbReference type="Proteomes" id="UP000011715"/>
    </source>
</evidence>
<keyword evidence="2 7" id="KW-0812">Transmembrane</keyword>
<reference evidence="9" key="3">
    <citation type="submission" date="2011-03" db="EMBL/GenBank/DDBJ databases">
        <title>Annotation of Magnaporthe poae ATCC 64411.</title>
        <authorList>
            <person name="Ma L.-J."/>
            <person name="Dead R."/>
            <person name="Young S.K."/>
            <person name="Zeng Q."/>
            <person name="Gargeya S."/>
            <person name="Fitzgerald M."/>
            <person name="Haas B."/>
            <person name="Abouelleil A."/>
            <person name="Alvarado L."/>
            <person name="Arachchi H.M."/>
            <person name="Berlin A."/>
            <person name="Brown A."/>
            <person name="Chapman S.B."/>
            <person name="Chen Z."/>
            <person name="Dunbar C."/>
            <person name="Freedman E."/>
            <person name="Gearin G."/>
            <person name="Gellesch M."/>
            <person name="Goldberg J."/>
            <person name="Griggs A."/>
            <person name="Gujja S."/>
            <person name="Heiman D."/>
            <person name="Howarth C."/>
            <person name="Larson L."/>
            <person name="Lui A."/>
            <person name="MacDonald P.J.P."/>
            <person name="Mehta T."/>
            <person name="Montmayeur A."/>
            <person name="Murphy C."/>
            <person name="Neiman D."/>
            <person name="Pearson M."/>
            <person name="Priest M."/>
            <person name="Roberts A."/>
            <person name="Saif S."/>
            <person name="Shea T."/>
            <person name="Shenoy N."/>
            <person name="Sisk P."/>
            <person name="Stolte C."/>
            <person name="Sykes S."/>
            <person name="Yandava C."/>
            <person name="Wortman J."/>
            <person name="Nusbaum C."/>
            <person name="Birren B."/>
        </authorList>
    </citation>
    <scope>NUCLEOTIDE SEQUENCE</scope>
    <source>
        <strain evidence="9">ATCC 64411</strain>
    </source>
</reference>
<gene>
    <name evidence="9" type="ORF">MAPG_01368</name>
</gene>
<feature type="transmembrane region" description="Helical" evidence="7">
    <location>
        <begin position="143"/>
        <end position="164"/>
    </location>
</feature>
<dbReference type="EMBL" id="GL876966">
    <property type="protein sequence ID" value="KLU82295.1"/>
    <property type="molecule type" value="Genomic_DNA"/>
</dbReference>
<reference evidence="10" key="4">
    <citation type="journal article" date="2015" name="G3 (Bethesda)">
        <title>Genome sequences of three phytopathogenic species of the Magnaporthaceae family of fungi.</title>
        <authorList>
            <person name="Okagaki L.H."/>
            <person name="Nunes C.C."/>
            <person name="Sailsbery J."/>
            <person name="Clay B."/>
            <person name="Brown D."/>
            <person name="John T."/>
            <person name="Oh Y."/>
            <person name="Young N."/>
            <person name="Fitzgerald M."/>
            <person name="Haas B.J."/>
            <person name="Zeng Q."/>
            <person name="Young S."/>
            <person name="Adiconis X."/>
            <person name="Fan L."/>
            <person name="Levin J.Z."/>
            <person name="Mitchell T.K."/>
            <person name="Okubara P.A."/>
            <person name="Farman M.L."/>
            <person name="Kohn L.M."/>
            <person name="Birren B."/>
            <person name="Ma L.-J."/>
            <person name="Dean R.A."/>
        </authorList>
    </citation>
    <scope>NUCLEOTIDE SEQUENCE</scope>
    <source>
        <strain evidence="10">ATCC 64411 / 73-15</strain>
    </source>
</reference>
<feature type="domain" description="Rhodopsin" evidence="8">
    <location>
        <begin position="44"/>
        <end position="284"/>
    </location>
</feature>
<evidence type="ECO:0000256" key="4">
    <source>
        <dbReference type="ARBA" id="ARBA00023136"/>
    </source>
</evidence>
<dbReference type="VEuPathDB" id="FungiDB:MAPG_01368"/>
<reference evidence="10" key="5">
    <citation type="submission" date="2015-06" db="UniProtKB">
        <authorList>
            <consortium name="EnsemblFungi"/>
        </authorList>
    </citation>
    <scope>IDENTIFICATION</scope>
    <source>
        <strain evidence="10">ATCC 64411</strain>
    </source>
</reference>
<dbReference type="PANTHER" id="PTHR33048">
    <property type="entry name" value="PTH11-LIKE INTEGRAL MEMBRANE PROTEIN (AFU_ORTHOLOGUE AFUA_5G11245)"/>
    <property type="match status" value="1"/>
</dbReference>
<name>A0A0C4DNI1_MAGP6</name>
<proteinExistence type="inferred from homology"/>
<feature type="transmembrane region" description="Helical" evidence="7">
    <location>
        <begin position="62"/>
        <end position="83"/>
    </location>
</feature>
<keyword evidence="4 7" id="KW-0472">Membrane</keyword>
<dbReference type="EMBL" id="ADBL01000328">
    <property type="status" value="NOT_ANNOTATED_CDS"/>
    <property type="molecule type" value="Genomic_DNA"/>
</dbReference>
<evidence type="ECO:0000313" key="9">
    <source>
        <dbReference type="EMBL" id="KLU82295.1"/>
    </source>
</evidence>
<evidence type="ECO:0000256" key="2">
    <source>
        <dbReference type="ARBA" id="ARBA00022692"/>
    </source>
</evidence>
<evidence type="ECO:0000256" key="3">
    <source>
        <dbReference type="ARBA" id="ARBA00022989"/>
    </source>
</evidence>
<evidence type="ECO:0000313" key="10">
    <source>
        <dbReference type="EnsemblFungi" id="MAPG_01368T0"/>
    </source>
</evidence>
<feature type="transmembrane region" description="Helical" evidence="7">
    <location>
        <begin position="222"/>
        <end position="244"/>
    </location>
</feature>
<dbReference type="OMA" id="QGGCATN"/>
<protein>
    <recommendedName>
        <fullName evidence="8">Rhodopsin domain-containing protein</fullName>
    </recommendedName>
</protein>
<comment type="subcellular location">
    <subcellularLocation>
        <location evidence="1">Membrane</location>
        <topology evidence="1">Multi-pass membrane protein</topology>
    </subcellularLocation>
</comment>
<dbReference type="InterPro" id="IPR052337">
    <property type="entry name" value="SAT4-like"/>
</dbReference>
<feature type="transmembrane region" description="Helical" evidence="7">
    <location>
        <begin position="184"/>
        <end position="210"/>
    </location>
</feature>